<dbReference type="RefSeq" id="WP_134451133.1">
    <property type="nucleotide sequence ID" value="NZ_SOFY01000022.1"/>
</dbReference>
<feature type="transmembrane region" description="Helical" evidence="1">
    <location>
        <begin position="21"/>
        <end position="43"/>
    </location>
</feature>
<protein>
    <submittedName>
        <fullName evidence="2">DUF4012 domain-containing protein</fullName>
    </submittedName>
</protein>
<gene>
    <name evidence="2" type="ORF">E3O49_05590</name>
</gene>
<evidence type="ECO:0000313" key="3">
    <source>
        <dbReference type="Proteomes" id="UP000297403"/>
    </source>
</evidence>
<evidence type="ECO:0000256" key="1">
    <source>
        <dbReference type="SAM" id="Phobius"/>
    </source>
</evidence>
<dbReference type="Pfam" id="PF13196">
    <property type="entry name" value="DUF4012"/>
    <property type="match status" value="1"/>
</dbReference>
<keyword evidence="1" id="KW-0812">Transmembrane</keyword>
<keyword evidence="1" id="KW-1133">Transmembrane helix</keyword>
<dbReference type="Proteomes" id="UP000297403">
    <property type="component" value="Unassembled WGS sequence"/>
</dbReference>
<organism evidence="2 3">
    <name type="scientific">Cryobacterium shii</name>
    <dbReference type="NCBI Taxonomy" id="1259235"/>
    <lineage>
        <taxon>Bacteria</taxon>
        <taxon>Bacillati</taxon>
        <taxon>Actinomycetota</taxon>
        <taxon>Actinomycetes</taxon>
        <taxon>Micrococcales</taxon>
        <taxon>Microbacteriaceae</taxon>
        <taxon>Cryobacterium</taxon>
    </lineage>
</organism>
<evidence type="ECO:0000313" key="2">
    <source>
        <dbReference type="EMBL" id="TFC49998.1"/>
    </source>
</evidence>
<reference evidence="2 3" key="1">
    <citation type="submission" date="2019-03" db="EMBL/GenBank/DDBJ databases">
        <title>Genomics of glacier-inhabiting Cryobacterium strains.</title>
        <authorList>
            <person name="Liu Q."/>
            <person name="Xin Y.-H."/>
        </authorList>
    </citation>
    <scope>NUCLEOTIDE SEQUENCE [LARGE SCALE GENOMIC DNA]</scope>
    <source>
        <strain evidence="3">TMT1-22</strain>
    </source>
</reference>
<keyword evidence="1" id="KW-0472">Membrane</keyword>
<proteinExistence type="predicted"/>
<dbReference type="EMBL" id="SOFY01000022">
    <property type="protein sequence ID" value="TFC49998.1"/>
    <property type="molecule type" value="Genomic_DNA"/>
</dbReference>
<name>A0AAQ2C7V0_9MICO</name>
<sequence>MTETRTRSGDRRRVIRSKPQFYRRWWFWTAIVVGVVMVAGVWVGSRGLQAKAELEDALPLASMIKTQLLAGDSAAVSASVKTMAGHTARARELTGDPVWRAAEFVPFAGANLAAVRNLADIADDVVSGAAVPLAATAATLNPAALKPTDGAIDLGPIVAAGETLNQASRVFSVAEKRVSGVDTGATIGQVTAAVDEFHGFLTSITPTLASASQIVNALPDALGGHSPRNYVIVFQNNAEARALGGTSLSFALLTIDQGRVTLGDAVPAGFGNFAYFQESVIPLPEGVDALYGSEFGRAMSNVTVRPSFESAASVTEEMWKRQFGTEINGVISVDPVALGYLLRGTPPIPLSTGDVLTSETLVPLLLNGVYMRFWSGDTYVDADADNAAQDVIYAEIVAKTFDQLLGGGVDPNQLMSALTQAATEHRVLMWSPKEEEQAIFEFLGVDGALPKSDEKTDRVGVYFQENVGSKMNYYLKQSVSLGQAACRADGKASYRVGVDLTNEIPADAATSVTPSILGEFAREKLKRGVQRMIVMVYAPPGSQIVGATVDGAPVQLESFHDTDYPVAKLIVSMEPGATSKITLDVVAAATGTKALEAEVTPMVNPTTISDLPLDCATVAAG</sequence>
<dbReference type="AlphaFoldDB" id="A0AAQ2C7V0"/>
<keyword evidence="3" id="KW-1185">Reference proteome</keyword>
<accession>A0AAQ2C7V0</accession>
<dbReference type="InterPro" id="IPR025101">
    <property type="entry name" value="DUF4012"/>
</dbReference>
<comment type="caution">
    <text evidence="2">The sequence shown here is derived from an EMBL/GenBank/DDBJ whole genome shotgun (WGS) entry which is preliminary data.</text>
</comment>